<dbReference type="InterPro" id="IPR052509">
    <property type="entry name" value="Metal_resp_DNA-bind_regulator"/>
</dbReference>
<dbReference type="Gene3D" id="1.10.10.10">
    <property type="entry name" value="Winged helix-like DNA-binding domain superfamily/Winged helix DNA-binding domain"/>
    <property type="match status" value="1"/>
</dbReference>
<dbReference type="InterPro" id="IPR036388">
    <property type="entry name" value="WH-like_DNA-bd_sf"/>
</dbReference>
<gene>
    <name evidence="2" type="ORF">GCM10017781_42730</name>
</gene>
<accession>A0ABQ3JW59</accession>
<feature type="domain" description="Transcription regulator PadR N-terminal" evidence="1">
    <location>
        <begin position="18"/>
        <end position="92"/>
    </location>
</feature>
<organism evidence="2 3">
    <name type="scientific">Deinococcus metalli</name>
    <dbReference type="NCBI Taxonomy" id="1141878"/>
    <lineage>
        <taxon>Bacteria</taxon>
        <taxon>Thermotogati</taxon>
        <taxon>Deinococcota</taxon>
        <taxon>Deinococci</taxon>
        <taxon>Deinococcales</taxon>
        <taxon>Deinococcaceae</taxon>
        <taxon>Deinococcus</taxon>
    </lineage>
</organism>
<evidence type="ECO:0000313" key="3">
    <source>
        <dbReference type="Proteomes" id="UP000619376"/>
    </source>
</evidence>
<reference evidence="3" key="1">
    <citation type="journal article" date="2019" name="Int. J. Syst. Evol. Microbiol.">
        <title>The Global Catalogue of Microorganisms (GCM) 10K type strain sequencing project: providing services to taxonomists for standard genome sequencing and annotation.</title>
        <authorList>
            <consortium name="The Broad Institute Genomics Platform"/>
            <consortium name="The Broad Institute Genome Sequencing Center for Infectious Disease"/>
            <person name="Wu L."/>
            <person name="Ma J."/>
        </authorList>
    </citation>
    <scope>NUCLEOTIDE SEQUENCE [LARGE SCALE GENOMIC DNA]</scope>
    <source>
        <strain evidence="3">CGMCC 1.18437</strain>
    </source>
</reference>
<dbReference type="Pfam" id="PF03551">
    <property type="entry name" value="PadR"/>
    <property type="match status" value="1"/>
</dbReference>
<dbReference type="EMBL" id="BNAJ01000016">
    <property type="protein sequence ID" value="GHF62100.1"/>
    <property type="molecule type" value="Genomic_DNA"/>
</dbReference>
<evidence type="ECO:0000259" key="1">
    <source>
        <dbReference type="Pfam" id="PF03551"/>
    </source>
</evidence>
<comment type="caution">
    <text evidence="2">The sequence shown here is derived from an EMBL/GenBank/DDBJ whole genome shotgun (WGS) entry which is preliminary data.</text>
</comment>
<protein>
    <submittedName>
        <fullName evidence="2">PadR family transcriptional regulator</fullName>
    </submittedName>
</protein>
<dbReference type="PANTHER" id="PTHR33169:SF14">
    <property type="entry name" value="TRANSCRIPTIONAL REGULATOR RV3488"/>
    <property type="match status" value="1"/>
</dbReference>
<proteinExistence type="predicted"/>
<dbReference type="Proteomes" id="UP000619376">
    <property type="component" value="Unassembled WGS sequence"/>
</dbReference>
<dbReference type="SUPFAM" id="SSF46785">
    <property type="entry name" value="Winged helix' DNA-binding domain"/>
    <property type="match status" value="1"/>
</dbReference>
<name>A0ABQ3JW59_9DEIO</name>
<dbReference type="PANTHER" id="PTHR33169">
    <property type="entry name" value="PADR-FAMILY TRANSCRIPTIONAL REGULATOR"/>
    <property type="match status" value="1"/>
</dbReference>
<evidence type="ECO:0000313" key="2">
    <source>
        <dbReference type="EMBL" id="GHF62100.1"/>
    </source>
</evidence>
<dbReference type="InterPro" id="IPR036390">
    <property type="entry name" value="WH_DNA-bd_sf"/>
</dbReference>
<sequence>MLIAMDPNLFKGNLDLILLSVLEREGGYGQDIAKRVSVLTDGSITLNAGSLYPALHRLEKAGFLHAAEMTPARGGPPVRTYTLTDAGRAELSRKRDSYRSFDMALRSLW</sequence>
<dbReference type="InterPro" id="IPR005149">
    <property type="entry name" value="Tscrpt_reg_PadR_N"/>
</dbReference>
<keyword evidence="3" id="KW-1185">Reference proteome</keyword>